<reference evidence="3 4" key="1">
    <citation type="journal article" date="2017" name="Mol. Biol. Evol.">
        <title>The 4-celled Tetrabaena socialis nuclear genome reveals the essential components for genetic control of cell number at the origin of multicellularity in the volvocine lineage.</title>
        <authorList>
            <person name="Featherston J."/>
            <person name="Arakaki Y."/>
            <person name="Hanschen E.R."/>
            <person name="Ferris P.J."/>
            <person name="Michod R.E."/>
            <person name="Olson B.J.S.C."/>
            <person name="Nozaki H."/>
            <person name="Durand P.M."/>
        </authorList>
    </citation>
    <scope>NUCLEOTIDE SEQUENCE [LARGE SCALE GENOMIC DNA]</scope>
    <source>
        <strain evidence="3 4">NIES-571</strain>
    </source>
</reference>
<gene>
    <name evidence="3" type="ORF">TSOC_014988</name>
</gene>
<comment type="caution">
    <text evidence="3">The sequence shown here is derived from an EMBL/GenBank/DDBJ whole genome shotgun (WGS) entry which is preliminary data.</text>
</comment>
<sequence>MTSPALLVYRRGAVRLTPVLPAGAHAPVPPPVPLRAGLAAPLARGQPRPASHSLGAFPAAPRLRRRDARCSAAAASPAAPAARSTAAPPGTQPADDDDLLPVTVLSGFLGAGKTTLLGHILANTEGLRVAVLVNDMAAINIDE</sequence>
<dbReference type="AlphaFoldDB" id="A0A2J7ZG91"/>
<dbReference type="PANTHER" id="PTHR43603">
    <property type="entry name" value="COBW DOMAIN-CONTAINING PROTEIN DDB_G0274527"/>
    <property type="match status" value="1"/>
</dbReference>
<dbReference type="SUPFAM" id="SSF52540">
    <property type="entry name" value="P-loop containing nucleoside triphosphate hydrolases"/>
    <property type="match status" value="1"/>
</dbReference>
<evidence type="ECO:0000313" key="3">
    <source>
        <dbReference type="EMBL" id="PNG99239.1"/>
    </source>
</evidence>
<dbReference type="Gene3D" id="3.40.50.300">
    <property type="entry name" value="P-loop containing nucleotide triphosphate hydrolases"/>
    <property type="match status" value="1"/>
</dbReference>
<dbReference type="InterPro" id="IPR003495">
    <property type="entry name" value="CobW/HypB/UreG_nucleotide-bd"/>
</dbReference>
<evidence type="ECO:0000259" key="2">
    <source>
        <dbReference type="Pfam" id="PF02492"/>
    </source>
</evidence>
<feature type="region of interest" description="Disordered" evidence="1">
    <location>
        <begin position="68"/>
        <end position="98"/>
    </location>
</feature>
<feature type="compositionally biased region" description="Low complexity" evidence="1">
    <location>
        <begin position="70"/>
        <end position="89"/>
    </location>
</feature>
<dbReference type="EMBL" id="PGGS01003584">
    <property type="protein sequence ID" value="PNG99239.1"/>
    <property type="molecule type" value="Genomic_DNA"/>
</dbReference>
<dbReference type="PANTHER" id="PTHR43603:SF1">
    <property type="entry name" value="ZINC-REGULATED GTPASE METALLOPROTEIN ACTIVATOR 1"/>
    <property type="match status" value="1"/>
</dbReference>
<feature type="domain" description="CobW/HypB/UreG nucleotide-binding" evidence="2">
    <location>
        <begin position="101"/>
        <end position="143"/>
    </location>
</feature>
<feature type="non-terminal residue" evidence="3">
    <location>
        <position position="143"/>
    </location>
</feature>
<protein>
    <submittedName>
        <fullName evidence="3">Putative metal chaperone YciC</fullName>
    </submittedName>
</protein>
<keyword evidence="4" id="KW-1185">Reference proteome</keyword>
<organism evidence="3 4">
    <name type="scientific">Tetrabaena socialis</name>
    <dbReference type="NCBI Taxonomy" id="47790"/>
    <lineage>
        <taxon>Eukaryota</taxon>
        <taxon>Viridiplantae</taxon>
        <taxon>Chlorophyta</taxon>
        <taxon>core chlorophytes</taxon>
        <taxon>Chlorophyceae</taxon>
        <taxon>CS clade</taxon>
        <taxon>Chlamydomonadales</taxon>
        <taxon>Tetrabaenaceae</taxon>
        <taxon>Tetrabaena</taxon>
    </lineage>
</organism>
<dbReference type="OrthoDB" id="550606at2759"/>
<name>A0A2J7ZG91_9CHLO</name>
<evidence type="ECO:0000256" key="1">
    <source>
        <dbReference type="SAM" id="MobiDB-lite"/>
    </source>
</evidence>
<accession>A0A2J7ZG91</accession>
<dbReference type="InterPro" id="IPR027417">
    <property type="entry name" value="P-loop_NTPase"/>
</dbReference>
<evidence type="ECO:0000313" key="4">
    <source>
        <dbReference type="Proteomes" id="UP000236333"/>
    </source>
</evidence>
<dbReference type="InterPro" id="IPR051927">
    <property type="entry name" value="Zn_Chap_cDPG_Synth"/>
</dbReference>
<proteinExistence type="predicted"/>
<dbReference type="Pfam" id="PF02492">
    <property type="entry name" value="cobW"/>
    <property type="match status" value="1"/>
</dbReference>
<dbReference type="Proteomes" id="UP000236333">
    <property type="component" value="Unassembled WGS sequence"/>
</dbReference>